<evidence type="ECO:0000313" key="15">
    <source>
        <dbReference type="Proteomes" id="UP001153954"/>
    </source>
</evidence>
<dbReference type="GO" id="GO:0005886">
    <property type="term" value="C:plasma membrane"/>
    <property type="evidence" value="ECO:0007669"/>
    <property type="project" value="TreeGrafter"/>
</dbReference>
<reference evidence="14" key="1">
    <citation type="submission" date="2022-03" db="EMBL/GenBank/DDBJ databases">
        <authorList>
            <person name="Tunstrom K."/>
        </authorList>
    </citation>
    <scope>NUCLEOTIDE SEQUENCE</scope>
</reference>
<keyword evidence="5 12" id="KW-0812">Transmembrane</keyword>
<evidence type="ECO:0000256" key="10">
    <source>
        <dbReference type="ARBA" id="ARBA00023201"/>
    </source>
</evidence>
<evidence type="ECO:0000256" key="8">
    <source>
        <dbReference type="ARBA" id="ARBA00023065"/>
    </source>
</evidence>
<dbReference type="InterPro" id="IPR001873">
    <property type="entry name" value="ENaC"/>
</dbReference>
<evidence type="ECO:0000256" key="11">
    <source>
        <dbReference type="ARBA" id="ARBA00023303"/>
    </source>
</evidence>
<keyword evidence="15" id="KW-1185">Reference proteome</keyword>
<sequence length="405" mass="46498">MKRHSRSDSIQDIQDNVIETNIEPGGTGNVKIRRGKKSLIKQYLMDYTANSNLHGLKYIGERERTSVEKIFWLFMFTCSVILCAGLIRKVWIKWNESPVIVSFAENSTPVWQIPYPAVTVCFETKAQQTKFNFTYFFHLTQNQSTAGTISEEERNLFEDVSLVCDSHLAPSDGRKYSVGNETAENIKQLSPNITDVFLACKWKNVQTKSCSDLFSPILTEEGLCYTFNTMGADELFRINNLNTDYDYLERSNKTQSWSLENGYLSNTSLETYPHRGTGYGATTGLVILLKAKKPDLDYLCRGPVQGFKILLHNPAELPRLSQQYFRAPLSQEVVVAVKPKMMTTSEGLKPYNPIRRQCYFPSERYLKYFKVYTQANCEMECLTKFTYVRCGCVHFGMPRESFMNN</sequence>
<comment type="caution">
    <text evidence="14">The sequence shown here is derived from an EMBL/GenBank/DDBJ whole genome shotgun (WGS) entry which is preliminary data.</text>
</comment>
<dbReference type="PANTHER" id="PTHR11690:SF288">
    <property type="entry name" value="AMILORIDE-SENSITIVE NA+ CHANNEL-RELATED"/>
    <property type="match status" value="1"/>
</dbReference>
<proteinExistence type="inferred from homology"/>
<comment type="subcellular location">
    <subcellularLocation>
        <location evidence="1">Membrane</location>
        <topology evidence="1">Multi-pass membrane protein</topology>
    </subcellularLocation>
</comment>
<dbReference type="AlphaFoldDB" id="A0AAU9U0R5"/>
<evidence type="ECO:0000256" key="9">
    <source>
        <dbReference type="ARBA" id="ARBA00023136"/>
    </source>
</evidence>
<evidence type="ECO:0000256" key="5">
    <source>
        <dbReference type="ARBA" id="ARBA00022692"/>
    </source>
</evidence>
<evidence type="ECO:0000256" key="6">
    <source>
        <dbReference type="ARBA" id="ARBA00022989"/>
    </source>
</evidence>
<evidence type="ECO:0000256" key="2">
    <source>
        <dbReference type="ARBA" id="ARBA00007193"/>
    </source>
</evidence>
<feature type="transmembrane region" description="Helical" evidence="13">
    <location>
        <begin position="70"/>
        <end position="91"/>
    </location>
</feature>
<dbReference type="EMBL" id="CAKOGL010000012">
    <property type="protein sequence ID" value="CAH2092890.1"/>
    <property type="molecule type" value="Genomic_DNA"/>
</dbReference>
<keyword evidence="6 13" id="KW-1133">Transmembrane helix</keyword>
<evidence type="ECO:0000256" key="12">
    <source>
        <dbReference type="RuleBase" id="RU000679"/>
    </source>
</evidence>
<keyword evidence="10 12" id="KW-0739">Sodium transport</keyword>
<name>A0AAU9U0R5_EUPED</name>
<dbReference type="Proteomes" id="UP001153954">
    <property type="component" value="Unassembled WGS sequence"/>
</dbReference>
<keyword evidence="3 12" id="KW-0813">Transport</keyword>
<comment type="similarity">
    <text evidence="2 12">Belongs to the amiloride-sensitive sodium channel (TC 1.A.6) family.</text>
</comment>
<evidence type="ECO:0000256" key="7">
    <source>
        <dbReference type="ARBA" id="ARBA00023053"/>
    </source>
</evidence>
<keyword evidence="11 12" id="KW-0407">Ion channel</keyword>
<dbReference type="PANTHER" id="PTHR11690">
    <property type="entry name" value="AMILORIDE-SENSITIVE SODIUM CHANNEL-RELATED"/>
    <property type="match status" value="1"/>
</dbReference>
<evidence type="ECO:0000256" key="1">
    <source>
        <dbReference type="ARBA" id="ARBA00004141"/>
    </source>
</evidence>
<keyword evidence="7" id="KW-0915">Sodium</keyword>
<protein>
    <submittedName>
        <fullName evidence="14">Uncharacterized protein</fullName>
    </submittedName>
</protein>
<accession>A0AAU9U0R5</accession>
<keyword evidence="9 13" id="KW-0472">Membrane</keyword>
<keyword evidence="8 12" id="KW-0406">Ion transport</keyword>
<dbReference type="Pfam" id="PF00858">
    <property type="entry name" value="ASC"/>
    <property type="match status" value="1"/>
</dbReference>
<evidence type="ECO:0000313" key="14">
    <source>
        <dbReference type="EMBL" id="CAH2092890.1"/>
    </source>
</evidence>
<keyword evidence="4 12" id="KW-0894">Sodium channel</keyword>
<evidence type="ECO:0000256" key="4">
    <source>
        <dbReference type="ARBA" id="ARBA00022461"/>
    </source>
</evidence>
<evidence type="ECO:0000256" key="13">
    <source>
        <dbReference type="SAM" id="Phobius"/>
    </source>
</evidence>
<evidence type="ECO:0000256" key="3">
    <source>
        <dbReference type="ARBA" id="ARBA00022448"/>
    </source>
</evidence>
<gene>
    <name evidence="14" type="ORF">EEDITHA_LOCUS8609</name>
</gene>
<dbReference type="Gene3D" id="2.60.470.10">
    <property type="entry name" value="Acid-sensing ion channels like domains"/>
    <property type="match status" value="1"/>
</dbReference>
<dbReference type="GO" id="GO:0015280">
    <property type="term" value="F:ligand-gated sodium channel activity"/>
    <property type="evidence" value="ECO:0007669"/>
    <property type="project" value="TreeGrafter"/>
</dbReference>
<organism evidence="14 15">
    <name type="scientific">Euphydryas editha</name>
    <name type="common">Edith's checkerspot</name>
    <dbReference type="NCBI Taxonomy" id="104508"/>
    <lineage>
        <taxon>Eukaryota</taxon>
        <taxon>Metazoa</taxon>
        <taxon>Ecdysozoa</taxon>
        <taxon>Arthropoda</taxon>
        <taxon>Hexapoda</taxon>
        <taxon>Insecta</taxon>
        <taxon>Pterygota</taxon>
        <taxon>Neoptera</taxon>
        <taxon>Endopterygota</taxon>
        <taxon>Lepidoptera</taxon>
        <taxon>Glossata</taxon>
        <taxon>Ditrysia</taxon>
        <taxon>Papilionoidea</taxon>
        <taxon>Nymphalidae</taxon>
        <taxon>Nymphalinae</taxon>
        <taxon>Euphydryas</taxon>
    </lineage>
</organism>